<dbReference type="KEGG" id="tab:CIG75_16665"/>
<feature type="active site" evidence="12">
    <location>
        <position position="226"/>
    </location>
</feature>
<dbReference type="InterPro" id="IPR030874">
    <property type="entry name" value="Cardiolipin_synth_Firmi"/>
</dbReference>
<evidence type="ECO:0000256" key="9">
    <source>
        <dbReference type="ARBA" id="ARBA00023136"/>
    </source>
</evidence>
<dbReference type="OrthoDB" id="9762009at2"/>
<dbReference type="CDD" id="cd09112">
    <property type="entry name" value="PLDc_CLS_2"/>
    <property type="match status" value="1"/>
</dbReference>
<evidence type="ECO:0000256" key="2">
    <source>
        <dbReference type="ARBA" id="ARBA00022475"/>
    </source>
</evidence>
<evidence type="ECO:0000256" key="10">
    <source>
        <dbReference type="ARBA" id="ARBA00023209"/>
    </source>
</evidence>
<feature type="transmembrane region" description="Helical" evidence="12">
    <location>
        <begin position="32"/>
        <end position="52"/>
    </location>
</feature>
<dbReference type="FunFam" id="3.30.870.10:FF:000014">
    <property type="entry name" value="Cardiolipin synthase"/>
    <property type="match status" value="1"/>
</dbReference>
<comment type="function">
    <text evidence="12">Catalyzes the reversible phosphatidyl group transfer from one phosphatidylglycerol molecule to another to form cardiolipin (CL) (diphosphatidylglycerol) and glycerol.</text>
</comment>
<dbReference type="Pfam" id="PF13396">
    <property type="entry name" value="PLDc_N"/>
    <property type="match status" value="1"/>
</dbReference>
<feature type="domain" description="PLD phosphodiesterase" evidence="14">
    <location>
        <begin position="214"/>
        <end position="241"/>
    </location>
</feature>
<comment type="caution">
    <text evidence="12">Lacks conserved residue(s) required for the propagation of feature annotation.</text>
</comment>
<keyword evidence="8 12" id="KW-0443">Lipid metabolism</keyword>
<evidence type="ECO:0000256" key="3">
    <source>
        <dbReference type="ARBA" id="ARBA00022516"/>
    </source>
</evidence>
<dbReference type="Pfam" id="PF13091">
    <property type="entry name" value="PLDc_2"/>
    <property type="match status" value="2"/>
</dbReference>
<keyword evidence="7 12" id="KW-1133">Transmembrane helix</keyword>
<comment type="similarity">
    <text evidence="12">Belongs to the phospholipase D family. Cardiolipin synthase subfamily.</text>
</comment>
<dbReference type="InterPro" id="IPR025202">
    <property type="entry name" value="PLD-like_dom"/>
</dbReference>
<dbReference type="InterPro" id="IPR027379">
    <property type="entry name" value="CLS_N"/>
</dbReference>
<dbReference type="GO" id="GO:0032049">
    <property type="term" value="P:cardiolipin biosynthetic process"/>
    <property type="evidence" value="ECO:0007669"/>
    <property type="project" value="UniProtKB-UniRule"/>
</dbReference>
<evidence type="ECO:0000313" key="16">
    <source>
        <dbReference type="Proteomes" id="UP000214688"/>
    </source>
</evidence>
<name>A0A223D6P0_9BACL</name>
<comment type="catalytic activity">
    <reaction evidence="12">
        <text>2 a 1,2-diacyl-sn-glycero-3-phospho-(1'-sn-glycerol) = a cardiolipin + glycerol</text>
        <dbReference type="Rhea" id="RHEA:31451"/>
        <dbReference type="ChEBI" id="CHEBI:17754"/>
        <dbReference type="ChEBI" id="CHEBI:62237"/>
        <dbReference type="ChEBI" id="CHEBI:64716"/>
    </reaction>
</comment>
<evidence type="ECO:0000256" key="4">
    <source>
        <dbReference type="ARBA" id="ARBA00022679"/>
    </source>
</evidence>
<dbReference type="InterPro" id="IPR001736">
    <property type="entry name" value="PLipase_D/transphosphatidylase"/>
</dbReference>
<reference evidence="15 16" key="1">
    <citation type="journal article" date="2015" name="Int. J. Syst. Evol. Microbiol.">
        <title>Tumebacillus algifaecis sp. nov., isolated from decomposing algal scum.</title>
        <authorList>
            <person name="Wu Y.F."/>
            <person name="Zhang B."/>
            <person name="Xing P."/>
            <person name="Wu Q.L."/>
            <person name="Liu S.J."/>
        </authorList>
    </citation>
    <scope>NUCLEOTIDE SEQUENCE [LARGE SCALE GENOMIC DNA]</scope>
    <source>
        <strain evidence="15 16">THMBR28</strain>
    </source>
</reference>
<protein>
    <recommendedName>
        <fullName evidence="12 13">Cardiolipin synthase</fullName>
        <shortName evidence="12">CL synthase</shortName>
        <ecNumber evidence="12 13">2.7.8.-</ecNumber>
    </recommendedName>
</protein>
<comment type="subcellular location">
    <subcellularLocation>
        <location evidence="1 12">Cell membrane</location>
        <topology evidence="1 12">Multi-pass membrane protein</topology>
    </subcellularLocation>
</comment>
<feature type="active site" evidence="12">
    <location>
        <position position="221"/>
    </location>
</feature>
<keyword evidence="4 12" id="KW-0808">Transferase</keyword>
<dbReference type="NCBIfam" id="TIGR04265">
    <property type="entry name" value="bac_cardiolipin"/>
    <property type="match status" value="1"/>
</dbReference>
<evidence type="ECO:0000256" key="6">
    <source>
        <dbReference type="ARBA" id="ARBA00022737"/>
    </source>
</evidence>
<dbReference type="AlphaFoldDB" id="A0A223D6P0"/>
<evidence type="ECO:0000256" key="12">
    <source>
        <dbReference type="HAMAP-Rule" id="MF_01916"/>
    </source>
</evidence>
<keyword evidence="10 12" id="KW-0594">Phospholipid biosynthesis</keyword>
<dbReference type="PROSITE" id="PS50035">
    <property type="entry name" value="PLD"/>
    <property type="match status" value="2"/>
</dbReference>
<organism evidence="15 16">
    <name type="scientific">Tumebacillus algifaecis</name>
    <dbReference type="NCBI Taxonomy" id="1214604"/>
    <lineage>
        <taxon>Bacteria</taxon>
        <taxon>Bacillati</taxon>
        <taxon>Bacillota</taxon>
        <taxon>Bacilli</taxon>
        <taxon>Bacillales</taxon>
        <taxon>Alicyclobacillaceae</taxon>
        <taxon>Tumebacillus</taxon>
    </lineage>
</organism>
<gene>
    <name evidence="15" type="primary">cls</name>
    <name evidence="15" type="ORF">CIG75_16665</name>
</gene>
<dbReference type="PANTHER" id="PTHR21248:SF20">
    <property type="entry name" value="CARDIOLIPIN SYNTHASE YWIE-RELATED"/>
    <property type="match status" value="1"/>
</dbReference>
<dbReference type="EMBL" id="CP022657">
    <property type="protein sequence ID" value="ASS77258.1"/>
    <property type="molecule type" value="Genomic_DNA"/>
</dbReference>
<dbReference type="EC" id="2.7.8.-" evidence="12 13"/>
<sequence>MDWIIVLGLGVLQVVLVGAVIFLENRNPGKTISWLIVLTVLPILGFVLYLLLGRNVQKRRMFRHKHLKGNRLESIVEQQLQQLSEEELLPGYGMEQKKRLVRLSLNNSLSPLTSNNRFTVLTDGQQKFKELFAELERAEDHIHLMYYIFRDDEIGQDTRKLLIRKRQEGVEVRVMVDGLGSHKTPKAFFQEMERAGIEVAVFFPLKFPFLTNRLNFRNHRKIVVIDGKVGFLGGMNIGDEYLSRDQKLGFWRDTHLAVHGDSVQMLQRAFLNDWFFVTRKPINAPKYYPKPEQAGTMLVQIVPSGPDAEFDSIRQMFFTACATAEKRIYLQTAYFIPDDSIIMALKMAALSGVDVKLIVQGVPEYRLTYWASRSYFTELLSAGVKLYLYQKGILHTKVLLVDDEVGCLGSANFDIRSFLLNFEIGAFLYNHEFVERLTKDFVQDLQDSVQVEQEVYFNRPLKDRLRESGARLLSPIL</sequence>
<dbReference type="SMART" id="SM00155">
    <property type="entry name" value="PLDc"/>
    <property type="match status" value="2"/>
</dbReference>
<keyword evidence="6" id="KW-0677">Repeat</keyword>
<dbReference type="Proteomes" id="UP000214688">
    <property type="component" value="Chromosome"/>
</dbReference>
<feature type="domain" description="PLD phosphodiesterase" evidence="14">
    <location>
        <begin position="390"/>
        <end position="417"/>
    </location>
</feature>
<dbReference type="PANTHER" id="PTHR21248">
    <property type="entry name" value="CARDIOLIPIN SYNTHASE"/>
    <property type="match status" value="1"/>
</dbReference>
<feature type="active site" evidence="12">
    <location>
        <position position="395"/>
    </location>
</feature>
<evidence type="ECO:0000256" key="13">
    <source>
        <dbReference type="NCBIfam" id="TIGR04265"/>
    </source>
</evidence>
<dbReference type="HAMAP" id="MF_01916">
    <property type="entry name" value="Cardiolipin_synth_Cls"/>
    <property type="match status" value="1"/>
</dbReference>
<keyword evidence="5 12" id="KW-0812">Transmembrane</keyword>
<feature type="active site" evidence="12">
    <location>
        <position position="397"/>
    </location>
</feature>
<feature type="active site" evidence="12">
    <location>
        <position position="219"/>
    </location>
</feature>
<dbReference type="GO" id="GO:0008808">
    <property type="term" value="F:cardiolipin synthase activity"/>
    <property type="evidence" value="ECO:0007669"/>
    <property type="project" value="UniProtKB-UniRule"/>
</dbReference>
<keyword evidence="2 12" id="KW-1003">Cell membrane</keyword>
<dbReference type="GO" id="GO:0005886">
    <property type="term" value="C:plasma membrane"/>
    <property type="evidence" value="ECO:0007669"/>
    <property type="project" value="UniProtKB-SubCell"/>
</dbReference>
<dbReference type="SUPFAM" id="SSF56024">
    <property type="entry name" value="Phospholipase D/nuclease"/>
    <property type="match status" value="2"/>
</dbReference>
<evidence type="ECO:0000259" key="14">
    <source>
        <dbReference type="PROSITE" id="PS50035"/>
    </source>
</evidence>
<evidence type="ECO:0000313" key="15">
    <source>
        <dbReference type="EMBL" id="ASS77258.1"/>
    </source>
</evidence>
<dbReference type="CDD" id="cd09110">
    <property type="entry name" value="PLDc_CLS_1"/>
    <property type="match status" value="1"/>
</dbReference>
<keyword evidence="16" id="KW-1185">Reference proteome</keyword>
<accession>A0A223D6P0</accession>
<feature type="active site" evidence="12">
    <location>
        <position position="402"/>
    </location>
</feature>
<dbReference type="InterPro" id="IPR022924">
    <property type="entry name" value="Cardiolipin_synthase"/>
</dbReference>
<keyword evidence="11 12" id="KW-1208">Phospholipid metabolism</keyword>
<evidence type="ECO:0000256" key="8">
    <source>
        <dbReference type="ARBA" id="ARBA00023098"/>
    </source>
</evidence>
<evidence type="ECO:0000256" key="5">
    <source>
        <dbReference type="ARBA" id="ARBA00022692"/>
    </source>
</evidence>
<evidence type="ECO:0000256" key="11">
    <source>
        <dbReference type="ARBA" id="ARBA00023264"/>
    </source>
</evidence>
<keyword evidence="3 12" id="KW-0444">Lipid biosynthesis</keyword>
<evidence type="ECO:0000256" key="1">
    <source>
        <dbReference type="ARBA" id="ARBA00004651"/>
    </source>
</evidence>
<dbReference type="Gene3D" id="3.30.870.10">
    <property type="entry name" value="Endonuclease Chain A"/>
    <property type="match status" value="2"/>
</dbReference>
<evidence type="ECO:0000256" key="7">
    <source>
        <dbReference type="ARBA" id="ARBA00022989"/>
    </source>
</evidence>
<keyword evidence="9 12" id="KW-0472">Membrane</keyword>
<proteinExistence type="inferred from homology"/>